<dbReference type="InterPro" id="IPR011322">
    <property type="entry name" value="N-reg_PII-like_a/b"/>
</dbReference>
<name>A0A8G1XAH6_9ACTN</name>
<protein>
    <submittedName>
        <fullName evidence="3">Uncharacterized protein involved in tolerance to divalent cations</fullName>
    </submittedName>
</protein>
<accession>A0A8G1XAH6</accession>
<dbReference type="PANTHER" id="PTHR23419:SF8">
    <property type="entry name" value="FI09726P"/>
    <property type="match status" value="1"/>
</dbReference>
<dbReference type="GO" id="GO:0010038">
    <property type="term" value="P:response to metal ion"/>
    <property type="evidence" value="ECO:0007669"/>
    <property type="project" value="InterPro"/>
</dbReference>
<dbReference type="SUPFAM" id="SSF54913">
    <property type="entry name" value="GlnB-like"/>
    <property type="match status" value="1"/>
</dbReference>
<sequence>MTEPQHPHDRPHDRPDGGPHDRPTEHPHQHVVVTTTHEDEAAARALATALVRERLAACAQVHPIRSVYWWGGEVQDAPEWRVDLKTRAALADRLVARIGELHGYDTPEAIAVPVTTGAPDYLAWLDAETADAPEATPAETSADAPGTA</sequence>
<reference evidence="3 4" key="1">
    <citation type="submission" date="2018-11" db="EMBL/GenBank/DDBJ databases">
        <title>Sequencing the genomes of 1000 actinobacteria strains.</title>
        <authorList>
            <person name="Klenk H.-P."/>
        </authorList>
    </citation>
    <scope>NUCLEOTIDE SEQUENCE [LARGE SCALE GENOMIC DNA]</scope>
    <source>
        <strain evidence="3 4">DSM 44780</strain>
    </source>
</reference>
<dbReference type="InterPro" id="IPR004323">
    <property type="entry name" value="Ion_tolerance_CutA"/>
</dbReference>
<comment type="similarity">
    <text evidence="1">Belongs to the CutA family.</text>
</comment>
<dbReference type="RefSeq" id="WP_123562061.1">
    <property type="nucleotide sequence ID" value="NZ_RJVJ01000002.1"/>
</dbReference>
<proteinExistence type="inferred from homology"/>
<evidence type="ECO:0000256" key="2">
    <source>
        <dbReference type="SAM" id="MobiDB-lite"/>
    </source>
</evidence>
<gene>
    <name evidence="3" type="ORF">EDD39_6018</name>
</gene>
<dbReference type="EMBL" id="RJVJ01000002">
    <property type="protein sequence ID" value="ROR37863.1"/>
    <property type="molecule type" value="Genomic_DNA"/>
</dbReference>
<evidence type="ECO:0000313" key="3">
    <source>
        <dbReference type="EMBL" id="ROR37863.1"/>
    </source>
</evidence>
<comment type="caution">
    <text evidence="3">The sequence shown here is derived from an EMBL/GenBank/DDBJ whole genome shotgun (WGS) entry which is preliminary data.</text>
</comment>
<dbReference type="Gene3D" id="3.30.70.120">
    <property type="match status" value="1"/>
</dbReference>
<evidence type="ECO:0000313" key="4">
    <source>
        <dbReference type="Proteomes" id="UP000267408"/>
    </source>
</evidence>
<organism evidence="3 4">
    <name type="scientific">Kitasatospora cineracea</name>
    <dbReference type="NCBI Taxonomy" id="88074"/>
    <lineage>
        <taxon>Bacteria</taxon>
        <taxon>Bacillati</taxon>
        <taxon>Actinomycetota</taxon>
        <taxon>Actinomycetes</taxon>
        <taxon>Kitasatosporales</taxon>
        <taxon>Streptomycetaceae</taxon>
        <taxon>Kitasatospora</taxon>
    </lineage>
</organism>
<dbReference type="InterPro" id="IPR015867">
    <property type="entry name" value="N-reg_PII/ATP_PRibTrfase_C"/>
</dbReference>
<dbReference type="Proteomes" id="UP000267408">
    <property type="component" value="Unassembled WGS sequence"/>
</dbReference>
<dbReference type="Pfam" id="PF03091">
    <property type="entry name" value="CutA1"/>
    <property type="match status" value="1"/>
</dbReference>
<dbReference type="AlphaFoldDB" id="A0A8G1XAH6"/>
<dbReference type="PANTHER" id="PTHR23419">
    <property type="entry name" value="DIVALENT CATION TOLERANCE CUTA-RELATED"/>
    <property type="match status" value="1"/>
</dbReference>
<dbReference type="GO" id="GO:0005507">
    <property type="term" value="F:copper ion binding"/>
    <property type="evidence" value="ECO:0007669"/>
    <property type="project" value="TreeGrafter"/>
</dbReference>
<evidence type="ECO:0000256" key="1">
    <source>
        <dbReference type="ARBA" id="ARBA00010169"/>
    </source>
</evidence>
<dbReference type="OrthoDB" id="37622at2"/>
<feature type="region of interest" description="Disordered" evidence="2">
    <location>
        <begin position="1"/>
        <end position="26"/>
    </location>
</feature>